<dbReference type="OMA" id="QCVFREM"/>
<dbReference type="Gene3D" id="2.30.29.30">
    <property type="entry name" value="Pleckstrin-homology domain (PH domain)/Phosphotyrosine-binding domain (PTB)"/>
    <property type="match status" value="1"/>
</dbReference>
<dbReference type="InterPro" id="IPR055251">
    <property type="entry name" value="SOS1_NGEF_PH"/>
</dbReference>
<dbReference type="KEGG" id="lgi:LOTGIDRAFT_132999"/>
<dbReference type="RefSeq" id="XP_009065674.1">
    <property type="nucleotide sequence ID" value="XM_009067426.1"/>
</dbReference>
<dbReference type="STRING" id="225164.V3ZMG9"/>
<dbReference type="Proteomes" id="UP000030746">
    <property type="component" value="Unassembled WGS sequence"/>
</dbReference>
<dbReference type="SMART" id="SM00233">
    <property type="entry name" value="PH"/>
    <property type="match status" value="1"/>
</dbReference>
<feature type="domain" description="PH" evidence="3">
    <location>
        <begin position="210"/>
        <end position="324"/>
    </location>
</feature>
<dbReference type="PROSITE" id="PS50003">
    <property type="entry name" value="PH_DOMAIN"/>
    <property type="match status" value="1"/>
</dbReference>
<dbReference type="Gene3D" id="1.20.900.10">
    <property type="entry name" value="Dbl homology (DH) domain"/>
    <property type="match status" value="1"/>
</dbReference>
<dbReference type="PANTHER" id="PTHR46006:SF8">
    <property type="entry name" value="DH DOMAIN-CONTAINING PROTEIN"/>
    <property type="match status" value="1"/>
</dbReference>
<sequence>QAIYELYQGEQDMIEDLTIVQKTYHDSMQKLQLMSHGELKQIFGPLESLLPVHKELLERLQNERQPDGTTQKVGLHLLDWIPLLQCYIPFCSNQVFGRALFEEKRKDSAVEDFLQRCLDSPFSRKLDLWSLLDGARSKFMKYPLLLKSIQKYTDIKDVDYKYLQQAIKLIESIVSTADKSTGEAKCRLYKARISYIYDEQRHPFIEDSTSLVCNGVLRNNKGSKLHIFLFDKILLVTRLTNQNGQQCYQVYRQPIPVNELQVEDLKEVEVKMGSFRRSFSQNVTTRNVFKVSFKDPLSGQSHTLIANDEHDKRQWLQCIEKVLTEYNDSNLSTLVNTSQSIIEEES</sequence>
<dbReference type="AlphaFoldDB" id="V3ZMG9"/>
<proteinExistence type="predicted"/>
<dbReference type="EMBL" id="KB203629">
    <property type="protein sequence ID" value="ESO83645.1"/>
    <property type="molecule type" value="Genomic_DNA"/>
</dbReference>
<dbReference type="HOGENOM" id="CLU_027428_1_0_1"/>
<dbReference type="InterPro" id="IPR001849">
    <property type="entry name" value="PH_domain"/>
</dbReference>
<keyword evidence="6" id="KW-1185">Reference proteome</keyword>
<protein>
    <recommendedName>
        <fullName evidence="7">DH domain-containing protein</fullName>
    </recommendedName>
</protein>
<dbReference type="InterPro" id="IPR011993">
    <property type="entry name" value="PH-like_dom_sf"/>
</dbReference>
<accession>V3ZMG9</accession>
<dbReference type="SMART" id="SM00325">
    <property type="entry name" value="RhoGEF"/>
    <property type="match status" value="1"/>
</dbReference>
<evidence type="ECO:0000259" key="4">
    <source>
        <dbReference type="PROSITE" id="PS50010"/>
    </source>
</evidence>
<evidence type="ECO:0000256" key="2">
    <source>
        <dbReference type="ARBA" id="ARBA00022490"/>
    </source>
</evidence>
<dbReference type="GO" id="GO:0035025">
    <property type="term" value="P:positive regulation of Rho protein signal transduction"/>
    <property type="evidence" value="ECO:0007669"/>
    <property type="project" value="TreeGrafter"/>
</dbReference>
<dbReference type="PROSITE" id="PS50010">
    <property type="entry name" value="DH_2"/>
    <property type="match status" value="1"/>
</dbReference>
<dbReference type="GeneID" id="20233373"/>
<dbReference type="InterPro" id="IPR035899">
    <property type="entry name" value="DBL_dom_sf"/>
</dbReference>
<dbReference type="SUPFAM" id="SSF50729">
    <property type="entry name" value="PH domain-like"/>
    <property type="match status" value="1"/>
</dbReference>
<dbReference type="CTD" id="20233373"/>
<dbReference type="InterPro" id="IPR051480">
    <property type="entry name" value="Endocytic_GEF_Adapter"/>
</dbReference>
<gene>
    <name evidence="5" type="ORF">LOTGIDRAFT_132999</name>
</gene>
<dbReference type="OrthoDB" id="1716625at2759"/>
<dbReference type="CDD" id="cd00160">
    <property type="entry name" value="RhoGEF"/>
    <property type="match status" value="1"/>
</dbReference>
<organism evidence="5 6">
    <name type="scientific">Lottia gigantea</name>
    <name type="common">Giant owl limpet</name>
    <dbReference type="NCBI Taxonomy" id="225164"/>
    <lineage>
        <taxon>Eukaryota</taxon>
        <taxon>Metazoa</taxon>
        <taxon>Spiralia</taxon>
        <taxon>Lophotrochozoa</taxon>
        <taxon>Mollusca</taxon>
        <taxon>Gastropoda</taxon>
        <taxon>Patellogastropoda</taxon>
        <taxon>Lottioidea</taxon>
        <taxon>Lottiidae</taxon>
        <taxon>Lottia</taxon>
    </lineage>
</organism>
<dbReference type="GO" id="GO:0005737">
    <property type="term" value="C:cytoplasm"/>
    <property type="evidence" value="ECO:0007669"/>
    <property type="project" value="UniProtKB-SubCell"/>
</dbReference>
<evidence type="ECO:0000313" key="5">
    <source>
        <dbReference type="EMBL" id="ESO83645.1"/>
    </source>
</evidence>
<evidence type="ECO:0000259" key="3">
    <source>
        <dbReference type="PROSITE" id="PS50003"/>
    </source>
</evidence>
<dbReference type="InterPro" id="IPR000219">
    <property type="entry name" value="DH_dom"/>
</dbReference>
<dbReference type="Pfam" id="PF00621">
    <property type="entry name" value="RhoGEF"/>
    <property type="match status" value="1"/>
</dbReference>
<name>V3ZMG9_LOTGI</name>
<dbReference type="SUPFAM" id="SSF48065">
    <property type="entry name" value="DBL homology domain (DH-domain)"/>
    <property type="match status" value="1"/>
</dbReference>
<dbReference type="Pfam" id="PF22697">
    <property type="entry name" value="SOS1_NGEF_PH"/>
    <property type="match status" value="1"/>
</dbReference>
<evidence type="ECO:0000313" key="6">
    <source>
        <dbReference type="Proteomes" id="UP000030746"/>
    </source>
</evidence>
<feature type="non-terminal residue" evidence="5">
    <location>
        <position position="1"/>
    </location>
</feature>
<feature type="domain" description="DH" evidence="4">
    <location>
        <begin position="1"/>
        <end position="180"/>
    </location>
</feature>
<comment type="subcellular location">
    <subcellularLocation>
        <location evidence="1">Cytoplasm</location>
    </subcellularLocation>
</comment>
<reference evidence="5 6" key="1">
    <citation type="journal article" date="2013" name="Nature">
        <title>Insights into bilaterian evolution from three spiralian genomes.</title>
        <authorList>
            <person name="Simakov O."/>
            <person name="Marletaz F."/>
            <person name="Cho S.J."/>
            <person name="Edsinger-Gonzales E."/>
            <person name="Havlak P."/>
            <person name="Hellsten U."/>
            <person name="Kuo D.H."/>
            <person name="Larsson T."/>
            <person name="Lv J."/>
            <person name="Arendt D."/>
            <person name="Savage R."/>
            <person name="Osoegawa K."/>
            <person name="de Jong P."/>
            <person name="Grimwood J."/>
            <person name="Chapman J.A."/>
            <person name="Shapiro H."/>
            <person name="Aerts A."/>
            <person name="Otillar R.P."/>
            <person name="Terry A.Y."/>
            <person name="Boore J.L."/>
            <person name="Grigoriev I.V."/>
            <person name="Lindberg D.R."/>
            <person name="Seaver E.C."/>
            <person name="Weisblat D.A."/>
            <person name="Putnam N.H."/>
            <person name="Rokhsar D.S."/>
        </authorList>
    </citation>
    <scope>NUCLEOTIDE SEQUENCE [LARGE SCALE GENOMIC DNA]</scope>
</reference>
<dbReference type="PANTHER" id="PTHR46006">
    <property type="entry name" value="RHO GUANINE NUCLEOTIDE EXCHANGE FACTOR AT 64C, ISOFORM A"/>
    <property type="match status" value="1"/>
</dbReference>
<keyword evidence="2" id="KW-0963">Cytoplasm</keyword>
<dbReference type="GO" id="GO:0005085">
    <property type="term" value="F:guanyl-nucleotide exchange factor activity"/>
    <property type="evidence" value="ECO:0007669"/>
    <property type="project" value="InterPro"/>
</dbReference>
<evidence type="ECO:0008006" key="7">
    <source>
        <dbReference type="Google" id="ProtNLM"/>
    </source>
</evidence>
<evidence type="ECO:0000256" key="1">
    <source>
        <dbReference type="ARBA" id="ARBA00004496"/>
    </source>
</evidence>